<keyword evidence="3" id="KW-0597">Phosphoprotein</keyword>
<dbReference type="EC" id="2.7.13.3" evidence="2"/>
<dbReference type="PROSITE" id="PS50109">
    <property type="entry name" value="HIS_KIN"/>
    <property type="match status" value="1"/>
</dbReference>
<dbReference type="GO" id="GO:0000155">
    <property type="term" value="F:phosphorelay sensor kinase activity"/>
    <property type="evidence" value="ECO:0007669"/>
    <property type="project" value="InterPro"/>
</dbReference>
<dbReference type="Gene3D" id="1.10.287.130">
    <property type="match status" value="1"/>
</dbReference>
<dbReference type="OrthoDB" id="921707at2"/>
<dbReference type="KEGG" id="scn:Solca_3343"/>
<dbReference type="SMART" id="SM00387">
    <property type="entry name" value="HATPase_c"/>
    <property type="match status" value="1"/>
</dbReference>
<evidence type="ECO:0000256" key="4">
    <source>
        <dbReference type="ARBA" id="ARBA00022679"/>
    </source>
</evidence>
<dbReference type="InterPro" id="IPR036097">
    <property type="entry name" value="HisK_dim/P_sf"/>
</dbReference>
<proteinExistence type="predicted"/>
<dbReference type="PANTHER" id="PTHR43711">
    <property type="entry name" value="TWO-COMPONENT HISTIDINE KINASE"/>
    <property type="match status" value="1"/>
</dbReference>
<evidence type="ECO:0000256" key="2">
    <source>
        <dbReference type="ARBA" id="ARBA00012438"/>
    </source>
</evidence>
<dbReference type="Proteomes" id="UP000007590">
    <property type="component" value="Chromosome"/>
</dbReference>
<dbReference type="InterPro" id="IPR004358">
    <property type="entry name" value="Sig_transdc_His_kin-like_C"/>
</dbReference>
<evidence type="ECO:0000313" key="9">
    <source>
        <dbReference type="EMBL" id="AFD08350.1"/>
    </source>
</evidence>
<evidence type="ECO:0000256" key="6">
    <source>
        <dbReference type="ARBA" id="ARBA00023012"/>
    </source>
</evidence>
<feature type="transmembrane region" description="Helical" evidence="7">
    <location>
        <begin position="17"/>
        <end position="39"/>
    </location>
</feature>
<dbReference type="AlphaFoldDB" id="H8KX21"/>
<dbReference type="Pfam" id="PF02518">
    <property type="entry name" value="HATPase_c"/>
    <property type="match status" value="1"/>
</dbReference>
<evidence type="ECO:0000259" key="8">
    <source>
        <dbReference type="PROSITE" id="PS50109"/>
    </source>
</evidence>
<dbReference type="Gene3D" id="3.30.565.10">
    <property type="entry name" value="Histidine kinase-like ATPase, C-terminal domain"/>
    <property type="match status" value="1"/>
</dbReference>
<dbReference type="SUPFAM" id="SSF55874">
    <property type="entry name" value="ATPase domain of HSP90 chaperone/DNA topoisomerase II/histidine kinase"/>
    <property type="match status" value="1"/>
</dbReference>
<accession>H8KX21</accession>
<dbReference type="SUPFAM" id="SSF47384">
    <property type="entry name" value="Homodimeric domain of signal transducing histidine kinase"/>
    <property type="match status" value="1"/>
</dbReference>
<keyword evidence="5 9" id="KW-0418">Kinase</keyword>
<dbReference type="RefSeq" id="WP_014681573.1">
    <property type="nucleotide sequence ID" value="NC_017770.1"/>
</dbReference>
<feature type="transmembrane region" description="Helical" evidence="7">
    <location>
        <begin position="305"/>
        <end position="328"/>
    </location>
</feature>
<keyword evidence="7" id="KW-0472">Membrane</keyword>
<keyword evidence="7" id="KW-1133">Transmembrane helix</keyword>
<evidence type="ECO:0000256" key="1">
    <source>
        <dbReference type="ARBA" id="ARBA00000085"/>
    </source>
</evidence>
<evidence type="ECO:0000256" key="5">
    <source>
        <dbReference type="ARBA" id="ARBA00022777"/>
    </source>
</evidence>
<reference evidence="9" key="1">
    <citation type="submission" date="2012-02" db="EMBL/GenBank/DDBJ databases">
        <title>The complete genome of Solitalea canadensis DSM 3403.</title>
        <authorList>
            <consortium name="US DOE Joint Genome Institute (JGI-PGF)"/>
            <person name="Lucas S."/>
            <person name="Copeland A."/>
            <person name="Lapidus A."/>
            <person name="Glavina del Rio T."/>
            <person name="Dalin E."/>
            <person name="Tice H."/>
            <person name="Bruce D."/>
            <person name="Goodwin L."/>
            <person name="Pitluck S."/>
            <person name="Peters L."/>
            <person name="Ovchinnikova G."/>
            <person name="Lu M."/>
            <person name="Kyrpides N."/>
            <person name="Mavromatis K."/>
            <person name="Ivanova N."/>
            <person name="Brettin T."/>
            <person name="Detter J.C."/>
            <person name="Han C."/>
            <person name="Larimer F."/>
            <person name="Land M."/>
            <person name="Hauser L."/>
            <person name="Markowitz V."/>
            <person name="Cheng J.-F."/>
            <person name="Hugenholtz P."/>
            <person name="Woyke T."/>
            <person name="Wu D."/>
            <person name="Spring S."/>
            <person name="Schroeder M."/>
            <person name="Kopitz M."/>
            <person name="Brambilla E."/>
            <person name="Klenk H.-P."/>
            <person name="Eisen J.A."/>
        </authorList>
    </citation>
    <scope>NUCLEOTIDE SEQUENCE</scope>
    <source>
        <strain evidence="9">DSM 3403</strain>
    </source>
</reference>
<dbReference type="FunFam" id="3.30.565.10:FF:000006">
    <property type="entry name" value="Sensor histidine kinase WalK"/>
    <property type="match status" value="1"/>
</dbReference>
<dbReference type="EMBL" id="CP003349">
    <property type="protein sequence ID" value="AFD08350.1"/>
    <property type="molecule type" value="Genomic_DNA"/>
</dbReference>
<evidence type="ECO:0000256" key="3">
    <source>
        <dbReference type="ARBA" id="ARBA00022553"/>
    </source>
</evidence>
<dbReference type="InterPro" id="IPR036890">
    <property type="entry name" value="HATPase_C_sf"/>
</dbReference>
<dbReference type="PANTHER" id="PTHR43711:SF1">
    <property type="entry name" value="HISTIDINE KINASE 1"/>
    <property type="match status" value="1"/>
</dbReference>
<dbReference type="InterPro" id="IPR003661">
    <property type="entry name" value="HisK_dim/P_dom"/>
</dbReference>
<name>H8KX21_SOLCM</name>
<keyword evidence="10" id="KW-1185">Reference proteome</keyword>
<dbReference type="InterPro" id="IPR003594">
    <property type="entry name" value="HATPase_dom"/>
</dbReference>
<feature type="domain" description="Histidine kinase" evidence="8">
    <location>
        <begin position="347"/>
        <end position="562"/>
    </location>
</feature>
<organism evidence="9 10">
    <name type="scientific">Solitalea canadensis (strain ATCC 29591 / DSM 3403 / JCM 21819 / LMG 8368 / NBRC 15130 / NCIMB 12057 / USAM 9D)</name>
    <name type="common">Flexibacter canadensis</name>
    <dbReference type="NCBI Taxonomy" id="929556"/>
    <lineage>
        <taxon>Bacteria</taxon>
        <taxon>Pseudomonadati</taxon>
        <taxon>Bacteroidota</taxon>
        <taxon>Sphingobacteriia</taxon>
        <taxon>Sphingobacteriales</taxon>
        <taxon>Sphingobacteriaceae</taxon>
        <taxon>Solitalea</taxon>
    </lineage>
</organism>
<keyword evidence="6" id="KW-0902">Two-component regulatory system</keyword>
<comment type="catalytic activity">
    <reaction evidence="1">
        <text>ATP + protein L-histidine = ADP + protein N-phospho-L-histidine.</text>
        <dbReference type="EC" id="2.7.13.3"/>
    </reaction>
</comment>
<dbReference type="Pfam" id="PF00512">
    <property type="entry name" value="HisKA"/>
    <property type="match status" value="1"/>
</dbReference>
<dbReference type="STRING" id="929556.Solca_3343"/>
<dbReference type="eggNOG" id="COG2205">
    <property type="taxonomic scope" value="Bacteria"/>
</dbReference>
<dbReference type="InterPro" id="IPR005467">
    <property type="entry name" value="His_kinase_dom"/>
</dbReference>
<dbReference type="HOGENOM" id="CLU_483862_0_0_10"/>
<protein>
    <recommendedName>
        <fullName evidence="2">histidine kinase</fullName>
        <ecNumber evidence="2">2.7.13.3</ecNumber>
    </recommendedName>
</protein>
<dbReference type="SMART" id="SM00388">
    <property type="entry name" value="HisKA"/>
    <property type="match status" value="1"/>
</dbReference>
<dbReference type="PRINTS" id="PR00344">
    <property type="entry name" value="BCTRLSENSOR"/>
</dbReference>
<evidence type="ECO:0000256" key="7">
    <source>
        <dbReference type="SAM" id="Phobius"/>
    </source>
</evidence>
<gene>
    <name evidence="9" type="ordered locus">Solca_3343</name>
</gene>
<evidence type="ECO:0000313" key="10">
    <source>
        <dbReference type="Proteomes" id="UP000007590"/>
    </source>
</evidence>
<dbReference type="CDD" id="cd00082">
    <property type="entry name" value="HisKA"/>
    <property type="match status" value="1"/>
</dbReference>
<keyword evidence="4" id="KW-0808">Transferase</keyword>
<sequence length="563" mass="66036">METRQQPQQKNTYRQNLVLITSFFILVSLSFLLALFLAYKFTQRFVEGQFDSEKAKVLDKTIEPYNEFVNSEIPKFSLYQGFLDSVSIAKVSKDLFRRYSFVNSLVFYDLEISNHKIITGLTKDHFSAEFKSIYKFNKHHSTELLYSRKDRVFNYAPVIESDFSSALLKFISYVEEVDTNRVTETSQIFNTYYSINDNKISFLNVPRRQEIRTYKEFFGSEKQAPSAVYEQDLMVFNLNPAALRIENTNPQLYQHISIHSFMFDSLSTDRRHYYTTGISLPGAFSDYQLYFISSRDFLNREIYRIFTPLAIGFIVVYLLVLFIAFLIFRNLNINQKLFKLQYDFINNLTHEFKTPVSVIKIAGDNIRSSDSLTDRERLNYGRILNEEADKLNDLMTKLLSFTQLENKSIKLKYSTINLEVFCQNLVDAYHIKYPDFNVEYHIEDIEHFETDAVLLNSVFTNMMDNAYKYSPPGNKFLNINVKRQRKSVVFRFIDQGIGIEKQELENVFKKFYKVENEFNRHGSVGIGLAFCKEIVNFMNGEINVKSKPGKGSEFKIVLPLRKN</sequence>
<dbReference type="InterPro" id="IPR050736">
    <property type="entry name" value="Sensor_HK_Regulatory"/>
</dbReference>
<keyword evidence="7" id="KW-0812">Transmembrane</keyword>